<feature type="non-terminal residue" evidence="1">
    <location>
        <position position="167"/>
    </location>
</feature>
<dbReference type="EMBL" id="JAJJMB010007553">
    <property type="protein sequence ID" value="KAI3930007.1"/>
    <property type="molecule type" value="Genomic_DNA"/>
</dbReference>
<protein>
    <submittedName>
        <fullName evidence="1">Uncharacterized protein</fullName>
    </submittedName>
</protein>
<evidence type="ECO:0000313" key="2">
    <source>
        <dbReference type="Proteomes" id="UP001202328"/>
    </source>
</evidence>
<gene>
    <name evidence="1" type="ORF">MKW98_004161</name>
</gene>
<comment type="caution">
    <text evidence="1">The sequence shown here is derived from an EMBL/GenBank/DDBJ whole genome shotgun (WGS) entry which is preliminary data.</text>
</comment>
<accession>A0AAD4XNG9</accession>
<sequence>GESIQFPFIIHREGDRWHGVQQDLYRGRYYQQQEPLQYDLHQHFLAFVRHSYLHLPLGLVVFPSLIQGHWENSDAHSHYYLLLQHVISHHIYHLTLELSAGFLREMGKMANTGHQMLQQRIKDATNFQYMNGDFFIGTTLLMIRGVCRLMLGSSENDIDPLEPIRQY</sequence>
<proteinExistence type="predicted"/>
<name>A0AAD4XNG9_9MAGN</name>
<organism evidence="1 2">
    <name type="scientific">Papaver atlanticum</name>
    <dbReference type="NCBI Taxonomy" id="357466"/>
    <lineage>
        <taxon>Eukaryota</taxon>
        <taxon>Viridiplantae</taxon>
        <taxon>Streptophyta</taxon>
        <taxon>Embryophyta</taxon>
        <taxon>Tracheophyta</taxon>
        <taxon>Spermatophyta</taxon>
        <taxon>Magnoliopsida</taxon>
        <taxon>Ranunculales</taxon>
        <taxon>Papaveraceae</taxon>
        <taxon>Papaveroideae</taxon>
        <taxon>Papaver</taxon>
    </lineage>
</organism>
<reference evidence="1" key="1">
    <citation type="submission" date="2022-04" db="EMBL/GenBank/DDBJ databases">
        <title>A functionally conserved STORR gene fusion in Papaver species that diverged 16.8 million years ago.</title>
        <authorList>
            <person name="Catania T."/>
        </authorList>
    </citation>
    <scope>NUCLEOTIDE SEQUENCE</scope>
    <source>
        <strain evidence="1">S-188037</strain>
    </source>
</reference>
<dbReference type="Proteomes" id="UP001202328">
    <property type="component" value="Unassembled WGS sequence"/>
</dbReference>
<dbReference type="AlphaFoldDB" id="A0AAD4XNG9"/>
<evidence type="ECO:0000313" key="1">
    <source>
        <dbReference type="EMBL" id="KAI3930007.1"/>
    </source>
</evidence>
<keyword evidence="2" id="KW-1185">Reference proteome</keyword>